<dbReference type="InterPro" id="IPR013320">
    <property type="entry name" value="ConA-like_dom_sf"/>
</dbReference>
<dbReference type="Proteomes" id="UP000620046">
    <property type="component" value="Unassembled WGS sequence"/>
</dbReference>
<evidence type="ECO:0000313" key="2">
    <source>
        <dbReference type="EMBL" id="GGA19560.1"/>
    </source>
</evidence>
<comment type="caution">
    <text evidence="2">The sequence shown here is derived from an EMBL/GenBank/DDBJ whole genome shotgun (WGS) entry which is preliminary data.</text>
</comment>
<dbReference type="Gene3D" id="2.60.120.560">
    <property type="entry name" value="Exo-inulinase, domain 1"/>
    <property type="match status" value="1"/>
</dbReference>
<dbReference type="InterPro" id="IPR010496">
    <property type="entry name" value="AL/BT2_dom"/>
</dbReference>
<gene>
    <name evidence="2" type="ORF">GCM10010981_04460</name>
</gene>
<keyword evidence="3" id="KW-1185">Reference proteome</keyword>
<feature type="domain" description="3-keto-alpha-glucoside-1,2-lyase/3-keto-2-hydroxy-glucal hydratase" evidence="1">
    <location>
        <begin position="5"/>
        <end position="160"/>
    </location>
</feature>
<dbReference type="EMBL" id="BMJA01000001">
    <property type="protein sequence ID" value="GGA19560.1"/>
    <property type="molecule type" value="Genomic_DNA"/>
</dbReference>
<evidence type="ECO:0000259" key="1">
    <source>
        <dbReference type="Pfam" id="PF06439"/>
    </source>
</evidence>
<dbReference type="RefSeq" id="WP_188792636.1">
    <property type="nucleotide sequence ID" value="NZ_BMJA01000001.1"/>
</dbReference>
<sequence length="355" mass="39334">MKAATWQSTGNATFITKEAFPNGILQVTSESEQGFVALKDEHFGNGTIEFDIKPVGEEMPGIRFHQKDGDTAEMLYIRVSPDCPASQDCLQYVPIIKGRVLWDVYPQYQASAPFRENEWNHIRLIISGKRMNVYVNGRTEPSLRVAHLEGDGGTGTIAFEGTAYYANLTLAPGVTDGLDPKAPADPAASDRRYLVRWQGTDPVSMSTTDHLDFSNMPAATSHWSPITADYGGLINLSRLYAPTPKQAPPQVVWLRTTLYADRDQVRHVAVGWLREIWVFANGKSVFSGKNLYSVKGGRKPPDGRLSLENDGFDLPLHKGANEIVVAIDGNTPDMRGRYGWGFIMRMDRAEGIAEK</sequence>
<protein>
    <recommendedName>
        <fullName evidence="1">3-keto-alpha-glucoside-1,2-lyase/3-keto-2-hydroxy-glucal hydratase domain-containing protein</fullName>
    </recommendedName>
</protein>
<accession>A0ABQ1FK51</accession>
<proteinExistence type="predicted"/>
<dbReference type="SUPFAM" id="SSF49899">
    <property type="entry name" value="Concanavalin A-like lectins/glucanases"/>
    <property type="match status" value="1"/>
</dbReference>
<organism evidence="2 3">
    <name type="scientific">Dyella nitratireducens</name>
    <dbReference type="NCBI Taxonomy" id="1849580"/>
    <lineage>
        <taxon>Bacteria</taxon>
        <taxon>Pseudomonadati</taxon>
        <taxon>Pseudomonadota</taxon>
        <taxon>Gammaproteobacteria</taxon>
        <taxon>Lysobacterales</taxon>
        <taxon>Rhodanobacteraceae</taxon>
        <taxon>Dyella</taxon>
    </lineage>
</organism>
<name>A0ABQ1FK51_9GAMM</name>
<reference evidence="3" key="1">
    <citation type="journal article" date="2019" name="Int. J. Syst. Evol. Microbiol.">
        <title>The Global Catalogue of Microorganisms (GCM) 10K type strain sequencing project: providing services to taxonomists for standard genome sequencing and annotation.</title>
        <authorList>
            <consortium name="The Broad Institute Genomics Platform"/>
            <consortium name="The Broad Institute Genome Sequencing Center for Infectious Disease"/>
            <person name="Wu L."/>
            <person name="Ma J."/>
        </authorList>
    </citation>
    <scope>NUCLEOTIDE SEQUENCE [LARGE SCALE GENOMIC DNA]</scope>
    <source>
        <strain evidence="3">CGMCC 1.15439</strain>
    </source>
</reference>
<evidence type="ECO:0000313" key="3">
    <source>
        <dbReference type="Proteomes" id="UP000620046"/>
    </source>
</evidence>
<dbReference type="Pfam" id="PF06439">
    <property type="entry name" value="3keto-disac_hyd"/>
    <property type="match status" value="1"/>
</dbReference>